<dbReference type="PANTHER" id="PTHR28060:SF1">
    <property type="entry name" value="ATP SYNTHASE SUBUNIT J, MITOCHONDRIAL"/>
    <property type="match status" value="1"/>
</dbReference>
<dbReference type="EMBL" id="CAJVPK010001217">
    <property type="protein sequence ID" value="CAG8576948.1"/>
    <property type="molecule type" value="Genomic_DNA"/>
</dbReference>
<dbReference type="GO" id="GO:0046933">
    <property type="term" value="F:proton-transporting ATP synthase activity, rotational mechanism"/>
    <property type="evidence" value="ECO:0007669"/>
    <property type="project" value="TreeGrafter"/>
</dbReference>
<accession>A0A9N9G2G6</accession>
<dbReference type="PANTHER" id="PTHR28060">
    <property type="entry name" value="ATP SYNTHASE SUBUNIT J, MITOCHONDRIAL"/>
    <property type="match status" value="1"/>
</dbReference>
<dbReference type="OrthoDB" id="5520611at2759"/>
<evidence type="ECO:0000256" key="1">
    <source>
        <dbReference type="SAM" id="MobiDB-lite"/>
    </source>
</evidence>
<feature type="region of interest" description="Disordered" evidence="1">
    <location>
        <begin position="41"/>
        <end position="65"/>
    </location>
</feature>
<organism evidence="2 3">
    <name type="scientific">Diversispora eburnea</name>
    <dbReference type="NCBI Taxonomy" id="1213867"/>
    <lineage>
        <taxon>Eukaryota</taxon>
        <taxon>Fungi</taxon>
        <taxon>Fungi incertae sedis</taxon>
        <taxon>Mucoromycota</taxon>
        <taxon>Glomeromycotina</taxon>
        <taxon>Glomeromycetes</taxon>
        <taxon>Diversisporales</taxon>
        <taxon>Diversisporaceae</taxon>
        <taxon>Diversispora</taxon>
    </lineage>
</organism>
<dbReference type="InterPro" id="IPR006995">
    <property type="entry name" value="ATP_synth_F0_jsu"/>
</dbReference>
<dbReference type="Pfam" id="PF04911">
    <property type="entry name" value="ATP-synt_J"/>
    <property type="match status" value="1"/>
</dbReference>
<evidence type="ECO:0000313" key="3">
    <source>
        <dbReference type="Proteomes" id="UP000789706"/>
    </source>
</evidence>
<dbReference type="Proteomes" id="UP000789706">
    <property type="component" value="Unassembled WGS sequence"/>
</dbReference>
<gene>
    <name evidence="2" type="ORF">DEBURN_LOCUS8374</name>
</gene>
<evidence type="ECO:0000313" key="2">
    <source>
        <dbReference type="EMBL" id="CAG8576948.1"/>
    </source>
</evidence>
<sequence>MGFLGLRKWPVPIVRPMAPFIASASIVLYAIYKIETIAQSQPPFDTDPRNPRAYMNQKLKSHEGH</sequence>
<comment type="caution">
    <text evidence="2">The sequence shown here is derived from an EMBL/GenBank/DDBJ whole genome shotgun (WGS) entry which is preliminary data.</text>
</comment>
<dbReference type="AlphaFoldDB" id="A0A9N9G2G6"/>
<reference evidence="2" key="1">
    <citation type="submission" date="2021-06" db="EMBL/GenBank/DDBJ databases">
        <authorList>
            <person name="Kallberg Y."/>
            <person name="Tangrot J."/>
            <person name="Rosling A."/>
        </authorList>
    </citation>
    <scope>NUCLEOTIDE SEQUENCE</scope>
    <source>
        <strain evidence="2">AZ414A</strain>
    </source>
</reference>
<name>A0A9N9G2G6_9GLOM</name>
<protein>
    <submittedName>
        <fullName evidence="2">4773_t:CDS:1</fullName>
    </submittedName>
</protein>
<dbReference type="GO" id="GO:0045259">
    <property type="term" value="C:proton-transporting ATP synthase complex"/>
    <property type="evidence" value="ECO:0007669"/>
    <property type="project" value="InterPro"/>
</dbReference>
<proteinExistence type="predicted"/>
<keyword evidence="3" id="KW-1185">Reference proteome</keyword>